<feature type="domain" description="DUF4873" evidence="1">
    <location>
        <begin position="10"/>
        <end position="98"/>
    </location>
</feature>
<evidence type="ECO:0000313" key="3">
    <source>
        <dbReference type="Proteomes" id="UP000321685"/>
    </source>
</evidence>
<sequence>MSTHDASHDDDGYRGPATLTVGDRELPVQALLDSRHEPLDGRMHWFGRLTGDDLAEALGHRAADAVLTTPQGRSRARVGDVDAWGRYRVTGIGTPPFGLPVVDVES</sequence>
<accession>A0A511DL23</accession>
<proteinExistence type="predicted"/>
<dbReference type="InterPro" id="IPR032371">
    <property type="entry name" value="DUF4873"/>
</dbReference>
<dbReference type="AlphaFoldDB" id="A0A511DL23"/>
<reference evidence="2 3" key="1">
    <citation type="submission" date="2019-07" db="EMBL/GenBank/DDBJ databases">
        <title>Whole genome shotgun sequence of Pseudonocardia sulfidoxydans NBRC 16205.</title>
        <authorList>
            <person name="Hosoyama A."/>
            <person name="Uohara A."/>
            <person name="Ohji S."/>
            <person name="Ichikawa N."/>
        </authorList>
    </citation>
    <scope>NUCLEOTIDE SEQUENCE [LARGE SCALE GENOMIC DNA]</scope>
    <source>
        <strain evidence="2 3">NBRC 16205</strain>
    </source>
</reference>
<name>A0A511DL23_9PSEU</name>
<protein>
    <submittedName>
        <fullName evidence="2">DUF4873 domain-containing protein</fullName>
    </submittedName>
</protein>
<keyword evidence="3" id="KW-1185">Reference proteome</keyword>
<gene>
    <name evidence="2" type="ORF">PSU4_44740</name>
</gene>
<dbReference type="Proteomes" id="UP000321685">
    <property type="component" value="Unassembled WGS sequence"/>
</dbReference>
<dbReference type="RefSeq" id="WP_147111882.1">
    <property type="nucleotide sequence ID" value="NZ_BJVJ01000056.1"/>
</dbReference>
<evidence type="ECO:0000259" key="1">
    <source>
        <dbReference type="Pfam" id="PF16170"/>
    </source>
</evidence>
<dbReference type="OrthoDB" id="3683556at2"/>
<dbReference type="EMBL" id="BJVJ01000056">
    <property type="protein sequence ID" value="GEL25520.1"/>
    <property type="molecule type" value="Genomic_DNA"/>
</dbReference>
<dbReference type="Pfam" id="PF16170">
    <property type="entry name" value="DUF4873"/>
    <property type="match status" value="1"/>
</dbReference>
<organism evidence="2 3">
    <name type="scientific">Pseudonocardia sulfidoxydans NBRC 16205</name>
    <dbReference type="NCBI Taxonomy" id="1223511"/>
    <lineage>
        <taxon>Bacteria</taxon>
        <taxon>Bacillati</taxon>
        <taxon>Actinomycetota</taxon>
        <taxon>Actinomycetes</taxon>
        <taxon>Pseudonocardiales</taxon>
        <taxon>Pseudonocardiaceae</taxon>
        <taxon>Pseudonocardia</taxon>
    </lineage>
</organism>
<comment type="caution">
    <text evidence="2">The sequence shown here is derived from an EMBL/GenBank/DDBJ whole genome shotgun (WGS) entry which is preliminary data.</text>
</comment>
<evidence type="ECO:0000313" key="2">
    <source>
        <dbReference type="EMBL" id="GEL25520.1"/>
    </source>
</evidence>